<dbReference type="EMBL" id="MWPQ01000002">
    <property type="protein sequence ID" value="OPH84648.1"/>
    <property type="molecule type" value="Genomic_DNA"/>
</dbReference>
<dbReference type="GO" id="GO:0019867">
    <property type="term" value="C:outer membrane"/>
    <property type="evidence" value="ECO:0007669"/>
    <property type="project" value="InterPro"/>
</dbReference>
<reference evidence="1 2" key="1">
    <citation type="submission" date="2017-02" db="EMBL/GenBank/DDBJ databases">
        <title>Genome sequence of the nitrite-oxidizing bacterium Nitrobacter vulgaris strain Ab1.</title>
        <authorList>
            <person name="Mellbye B.L."/>
            <person name="Davis E.W."/>
            <person name="Spieck E."/>
            <person name="Chang J.H."/>
            <person name="Bottomley P.J."/>
            <person name="Sayavedra-Soto L.A."/>
        </authorList>
    </citation>
    <scope>NUCLEOTIDE SEQUENCE [LARGE SCALE GENOMIC DNA]</scope>
    <source>
        <strain evidence="1 2">Ab1</strain>
    </source>
</reference>
<dbReference type="STRING" id="29421.B2M20_00505"/>
<evidence type="ECO:0008006" key="3">
    <source>
        <dbReference type="Google" id="ProtNLM"/>
    </source>
</evidence>
<dbReference type="OrthoDB" id="7678210at2"/>
<evidence type="ECO:0000313" key="1">
    <source>
        <dbReference type="EMBL" id="OPH84648.1"/>
    </source>
</evidence>
<proteinExistence type="predicted"/>
<dbReference type="Gene3D" id="3.30.160.150">
    <property type="entry name" value="Lipoprotein like domain"/>
    <property type="match status" value="1"/>
</dbReference>
<name>A0A1V4I341_NITVU</name>
<protein>
    <recommendedName>
        <fullName evidence="3">LPS-assembly lipoprotein</fullName>
    </recommendedName>
</protein>
<dbReference type="Proteomes" id="UP000189940">
    <property type="component" value="Unassembled WGS sequence"/>
</dbReference>
<keyword evidence="2" id="KW-1185">Reference proteome</keyword>
<evidence type="ECO:0000313" key="2">
    <source>
        <dbReference type="Proteomes" id="UP000189940"/>
    </source>
</evidence>
<comment type="caution">
    <text evidence="1">The sequence shown here is derived from an EMBL/GenBank/DDBJ whole genome shotgun (WGS) entry which is preliminary data.</text>
</comment>
<dbReference type="Pfam" id="PF04390">
    <property type="entry name" value="LptE"/>
    <property type="match status" value="1"/>
</dbReference>
<accession>A0A1V4I341</accession>
<dbReference type="RefSeq" id="WP_079445156.1">
    <property type="nucleotide sequence ID" value="NZ_MWPQ01000002.1"/>
</dbReference>
<dbReference type="AlphaFoldDB" id="A0A1V4I341"/>
<organism evidence="1 2">
    <name type="scientific">Nitrobacter vulgaris</name>
    <dbReference type="NCBI Taxonomy" id="29421"/>
    <lineage>
        <taxon>Bacteria</taxon>
        <taxon>Pseudomonadati</taxon>
        <taxon>Pseudomonadota</taxon>
        <taxon>Alphaproteobacteria</taxon>
        <taxon>Hyphomicrobiales</taxon>
        <taxon>Nitrobacteraceae</taxon>
        <taxon>Nitrobacter</taxon>
    </lineage>
</organism>
<sequence>MWWGSLSGRRAGKWANPRIAARLSIIAVLAALTAGCFRPMYAEHADGSPALRDRLMGVELLPIDKPNGSPDARIGVTLRNALAFKLYGGATGAPPTHQLQIRFTTNRSSLMLDPNTALPSNEQYGINASYQLIEVATGKTVLNASTFSRTSYDIPGQLQRFARARAYRDAEDRAAQQIAENINTRLAAFFYAGT</sequence>
<dbReference type="InterPro" id="IPR007485">
    <property type="entry name" value="LPS_assembly_LptE"/>
</dbReference>
<dbReference type="GO" id="GO:0043165">
    <property type="term" value="P:Gram-negative-bacterium-type cell outer membrane assembly"/>
    <property type="evidence" value="ECO:0007669"/>
    <property type="project" value="InterPro"/>
</dbReference>
<gene>
    <name evidence="1" type="ORF">B2M20_00505</name>
</gene>